<reference evidence="6 7" key="1">
    <citation type="submission" date="2019-04" db="EMBL/GenBank/DDBJ databases">
        <title>Vagococcus sp. nov., isolated from faeces of yaks (Bos grunniens).</title>
        <authorList>
            <person name="Ge Y."/>
        </authorList>
    </citation>
    <scope>NUCLEOTIDE SEQUENCE [LARGE SCALE GENOMIC DNA]</scope>
    <source>
        <strain evidence="6 7">MN-17</strain>
    </source>
</reference>
<sequence length="227" mass="25734">MIKLLLVEDDKLLSDSVAEILSEVGDVTQVYTGDEGYYEATENEYDALILDVMLPGLNGYQILEKIREAGLTIPVLMLTAKDSLEDKIKGFQEGADDYLTKPFHREELLLRVMAMLKRSLNLVGDNQLSLGNTKVALNSHQVTVADNDIELNGKEFDLLVYLMQQKNRILTKEQIFQRIWGFDSETSYSVVEVYMSHLRKKLAKGQSNLLINTIRNVGYILAVNENE</sequence>
<keyword evidence="2" id="KW-0902">Two-component regulatory system</keyword>
<evidence type="ECO:0000313" key="7">
    <source>
        <dbReference type="Proteomes" id="UP000298615"/>
    </source>
</evidence>
<dbReference type="PANTHER" id="PTHR48111">
    <property type="entry name" value="REGULATOR OF RPOS"/>
    <property type="match status" value="1"/>
</dbReference>
<dbReference type="GO" id="GO:0005829">
    <property type="term" value="C:cytosol"/>
    <property type="evidence" value="ECO:0007669"/>
    <property type="project" value="TreeGrafter"/>
</dbReference>
<dbReference type="SUPFAM" id="SSF46894">
    <property type="entry name" value="C-terminal effector domain of the bipartite response regulators"/>
    <property type="match status" value="1"/>
</dbReference>
<evidence type="ECO:0000256" key="1">
    <source>
        <dbReference type="ARBA" id="ARBA00022553"/>
    </source>
</evidence>
<evidence type="ECO:0000256" key="2">
    <source>
        <dbReference type="ARBA" id="ARBA00023012"/>
    </source>
</evidence>
<dbReference type="Gene3D" id="1.10.10.10">
    <property type="entry name" value="Winged helix-like DNA-binding domain superfamily/Winged helix DNA-binding domain"/>
    <property type="match status" value="1"/>
</dbReference>
<dbReference type="Pfam" id="PF00072">
    <property type="entry name" value="Response_reg"/>
    <property type="match status" value="1"/>
</dbReference>
<dbReference type="Proteomes" id="UP000298615">
    <property type="component" value="Chromosome"/>
</dbReference>
<dbReference type="GO" id="GO:0006355">
    <property type="term" value="P:regulation of DNA-templated transcription"/>
    <property type="evidence" value="ECO:0007669"/>
    <property type="project" value="InterPro"/>
</dbReference>
<dbReference type="InterPro" id="IPR039420">
    <property type="entry name" value="WalR-like"/>
</dbReference>
<keyword evidence="3" id="KW-0805">Transcription regulation</keyword>
<keyword evidence="7" id="KW-1185">Reference proteome</keyword>
<dbReference type="PROSITE" id="PS50110">
    <property type="entry name" value="RESPONSE_REGULATORY"/>
    <property type="match status" value="1"/>
</dbReference>
<dbReference type="Gene3D" id="3.40.50.2300">
    <property type="match status" value="1"/>
</dbReference>
<dbReference type="CDD" id="cd00383">
    <property type="entry name" value="trans_reg_C"/>
    <property type="match status" value="1"/>
</dbReference>
<dbReference type="InterPro" id="IPR011006">
    <property type="entry name" value="CheY-like_superfamily"/>
</dbReference>
<dbReference type="PROSITE" id="PS51755">
    <property type="entry name" value="OMPR_PHOB"/>
    <property type="match status" value="1"/>
</dbReference>
<evidence type="ECO:0000256" key="4">
    <source>
        <dbReference type="ARBA" id="ARBA00023125"/>
    </source>
</evidence>
<dbReference type="SMART" id="SM00448">
    <property type="entry name" value="REC"/>
    <property type="match status" value="1"/>
</dbReference>
<evidence type="ECO:0000256" key="3">
    <source>
        <dbReference type="ARBA" id="ARBA00023015"/>
    </source>
</evidence>
<accession>A0A4D7CUU9</accession>
<dbReference type="GO" id="GO:0000156">
    <property type="term" value="F:phosphorelay response regulator activity"/>
    <property type="evidence" value="ECO:0007669"/>
    <property type="project" value="TreeGrafter"/>
</dbReference>
<gene>
    <name evidence="6" type="ORF">FA707_03745</name>
</gene>
<dbReference type="InterPro" id="IPR001867">
    <property type="entry name" value="OmpR/PhoB-type_DNA-bd"/>
</dbReference>
<dbReference type="GO" id="GO:0032993">
    <property type="term" value="C:protein-DNA complex"/>
    <property type="evidence" value="ECO:0007669"/>
    <property type="project" value="TreeGrafter"/>
</dbReference>
<dbReference type="SUPFAM" id="SSF52172">
    <property type="entry name" value="CheY-like"/>
    <property type="match status" value="1"/>
</dbReference>
<dbReference type="AlphaFoldDB" id="A0A4D7CUU9"/>
<proteinExistence type="predicted"/>
<dbReference type="PANTHER" id="PTHR48111:SF22">
    <property type="entry name" value="REGULATOR OF RPOS"/>
    <property type="match status" value="1"/>
</dbReference>
<dbReference type="InterPro" id="IPR036388">
    <property type="entry name" value="WH-like_DNA-bd_sf"/>
</dbReference>
<dbReference type="InterPro" id="IPR016032">
    <property type="entry name" value="Sig_transdc_resp-reg_C-effctor"/>
</dbReference>
<dbReference type="GO" id="GO:0000976">
    <property type="term" value="F:transcription cis-regulatory region binding"/>
    <property type="evidence" value="ECO:0007669"/>
    <property type="project" value="TreeGrafter"/>
</dbReference>
<dbReference type="Gene3D" id="6.10.250.690">
    <property type="match status" value="1"/>
</dbReference>
<dbReference type="SMART" id="SM00862">
    <property type="entry name" value="Trans_reg_C"/>
    <property type="match status" value="1"/>
</dbReference>
<dbReference type="RefSeq" id="WP_136952962.1">
    <property type="nucleotide sequence ID" value="NZ_CP039712.1"/>
</dbReference>
<protein>
    <submittedName>
        <fullName evidence="6">Response regulator transcription factor</fullName>
    </submittedName>
</protein>
<name>A0A4D7CUU9_9ENTE</name>
<dbReference type="KEGG" id="vao:FA707_03745"/>
<evidence type="ECO:0000313" key="6">
    <source>
        <dbReference type="EMBL" id="QCI86127.1"/>
    </source>
</evidence>
<dbReference type="OrthoDB" id="9790442at2"/>
<dbReference type="Pfam" id="PF00486">
    <property type="entry name" value="Trans_reg_C"/>
    <property type="match status" value="1"/>
</dbReference>
<organism evidence="6 7">
    <name type="scientific">Vagococcus zengguangii</name>
    <dbReference type="NCBI Taxonomy" id="2571750"/>
    <lineage>
        <taxon>Bacteria</taxon>
        <taxon>Bacillati</taxon>
        <taxon>Bacillota</taxon>
        <taxon>Bacilli</taxon>
        <taxon>Lactobacillales</taxon>
        <taxon>Enterococcaceae</taxon>
        <taxon>Vagococcus</taxon>
    </lineage>
</organism>
<evidence type="ECO:0000256" key="5">
    <source>
        <dbReference type="ARBA" id="ARBA00023163"/>
    </source>
</evidence>
<keyword evidence="4" id="KW-0238">DNA-binding</keyword>
<dbReference type="EMBL" id="CP039712">
    <property type="protein sequence ID" value="QCI86127.1"/>
    <property type="molecule type" value="Genomic_DNA"/>
</dbReference>
<keyword evidence="1" id="KW-0597">Phosphoprotein</keyword>
<dbReference type="InterPro" id="IPR001789">
    <property type="entry name" value="Sig_transdc_resp-reg_receiver"/>
</dbReference>
<keyword evidence="5" id="KW-0804">Transcription</keyword>